<comment type="caution">
    <text evidence="1">The sequence shown here is derived from an EMBL/GenBank/DDBJ whole genome shotgun (WGS) entry which is preliminary data.</text>
</comment>
<gene>
    <name evidence="1" type="ORF">SACS_0392</name>
</gene>
<organism evidence="1 2">
    <name type="scientific">Parasaccharibacter apium</name>
    <dbReference type="NCBI Taxonomy" id="1510841"/>
    <lineage>
        <taxon>Bacteria</taxon>
        <taxon>Pseudomonadati</taxon>
        <taxon>Pseudomonadota</taxon>
        <taxon>Alphaproteobacteria</taxon>
        <taxon>Acetobacterales</taxon>
        <taxon>Acetobacteraceae</taxon>
        <taxon>Parasaccharibacter</taxon>
    </lineage>
</organism>
<evidence type="ECO:0000313" key="2">
    <source>
        <dbReference type="Proteomes" id="UP000027590"/>
    </source>
</evidence>
<sequence>MVWTVSSPQAYACHGVARTVSTPSCPYGQAWLGIGLA</sequence>
<evidence type="ECO:0000313" key="1">
    <source>
        <dbReference type="EMBL" id="CDG33130.1"/>
    </source>
</evidence>
<dbReference type="Proteomes" id="UP000027590">
    <property type="component" value="Unassembled WGS sequence"/>
</dbReference>
<proteinExistence type="predicted"/>
<name>A0A7U7G4S7_9PROT</name>
<dbReference type="AlphaFoldDB" id="A0A7U7G4S7"/>
<accession>A0A7U7G4S7</accession>
<dbReference type="EMBL" id="CBLY010000002">
    <property type="protein sequence ID" value="CDG33130.1"/>
    <property type="molecule type" value="Genomic_DNA"/>
</dbReference>
<reference evidence="1 2" key="2">
    <citation type="journal article" date="2014" name="PLoS ONE">
        <title>Evolution of mitochondria reconstructed from the energy metabolism of living bacteria.</title>
        <authorList>
            <person name="Degli Esposti M."/>
            <person name="Chouaia B."/>
            <person name="Comandatore F."/>
            <person name="Crotti E."/>
            <person name="Sassera D."/>
            <person name="Lievens P.M."/>
            <person name="Daffonchio D."/>
            <person name="Bandi C."/>
        </authorList>
    </citation>
    <scope>NUCLEOTIDE SEQUENCE [LARGE SCALE GENOMIC DNA]</scope>
    <source>
        <strain evidence="2">AM169</strain>
    </source>
</reference>
<reference evidence="1 2" key="1">
    <citation type="journal article" date="2014" name="Genome Biol. Evol.">
        <title>Acetic acid bacteria genomes reveal functional traits for adaptation to life in insect guts.</title>
        <authorList>
            <person name="Chouaia B."/>
            <person name="Gaiarsa S."/>
            <person name="Crotti E."/>
            <person name="Comandatore F."/>
            <person name="Degli Esposti M."/>
            <person name="Ricci I."/>
            <person name="Alma A."/>
            <person name="Favia G."/>
            <person name="Bandi C."/>
            <person name="Daffonchio D."/>
        </authorList>
    </citation>
    <scope>NUCLEOTIDE SEQUENCE [LARGE SCALE GENOMIC DNA]</scope>
    <source>
        <strain evidence="2">AM169</strain>
    </source>
</reference>
<protein>
    <submittedName>
        <fullName evidence="1">Uncharacterized protein</fullName>
    </submittedName>
</protein>